<dbReference type="AlphaFoldDB" id="D5ABK4"/>
<accession>D5ABK4</accession>
<feature type="transmembrane region" description="Helical" evidence="1">
    <location>
        <begin position="12"/>
        <end position="30"/>
    </location>
</feature>
<feature type="transmembrane region" description="Helical" evidence="1">
    <location>
        <begin position="84"/>
        <end position="106"/>
    </location>
</feature>
<dbReference type="PANTHER" id="PTHR34368">
    <property type="entry name" value="OS01G0962200 PROTEIN"/>
    <property type="match status" value="1"/>
</dbReference>
<feature type="transmembrane region" description="Helical" evidence="1">
    <location>
        <begin position="118"/>
        <end position="136"/>
    </location>
</feature>
<keyword evidence="1" id="KW-1133">Transmembrane helix</keyword>
<feature type="transmembrane region" description="Helical" evidence="1">
    <location>
        <begin position="168"/>
        <end position="186"/>
    </location>
</feature>
<sequence>MKLGAKENRFYVWGAGLFCLILLMLLTPTVPQSQDYHIFADRRNFFVPNTLNVISIFPFLIIGVIGFVLCLHGNYFGLSLRGEVWGWLSFYAGVEATAFGSAYYHLKPDDARLVLDRLPVTIAFISIMVIFIIERIDERTGTASLFPLLTLGIASIAYWRLFDDLRPYVLVQFIPFIAIPAMSILLPPKYTHSVYWLWSAGFFLLAEIAEATDKKLYKLTHYIISGHTLKHLSAAMVPILLTIMLSRRSIKIERAIWTLRPVIKELSKPSSKDSRVQGERRRFNDGKEEGFLMEWNIDMQVAT</sequence>
<protein>
    <submittedName>
        <fullName evidence="2">Uncharacterized protein</fullName>
    </submittedName>
</protein>
<dbReference type="EMBL" id="BT123611">
    <property type="protein sequence ID" value="ADE76923.1"/>
    <property type="molecule type" value="mRNA"/>
</dbReference>
<organism evidence="2">
    <name type="scientific">Picea sitchensis</name>
    <name type="common">Sitka spruce</name>
    <name type="synonym">Pinus sitchensis</name>
    <dbReference type="NCBI Taxonomy" id="3332"/>
    <lineage>
        <taxon>Eukaryota</taxon>
        <taxon>Viridiplantae</taxon>
        <taxon>Streptophyta</taxon>
        <taxon>Embryophyta</taxon>
        <taxon>Tracheophyta</taxon>
        <taxon>Spermatophyta</taxon>
        <taxon>Pinopsida</taxon>
        <taxon>Pinidae</taxon>
        <taxon>Conifers I</taxon>
        <taxon>Pinales</taxon>
        <taxon>Pinaceae</taxon>
        <taxon>Picea</taxon>
    </lineage>
</organism>
<feature type="transmembrane region" description="Helical" evidence="1">
    <location>
        <begin position="229"/>
        <end position="246"/>
    </location>
</feature>
<dbReference type="OMA" id="LCHYNDY"/>
<reference evidence="2" key="1">
    <citation type="submission" date="2010-04" db="EMBL/GenBank/DDBJ databases">
        <authorList>
            <person name="Reid K.E."/>
            <person name="Liao N."/>
            <person name="Chan S."/>
            <person name="Docking R."/>
            <person name="Taylor G."/>
            <person name="Moore R."/>
            <person name="Mayo M."/>
            <person name="Munro S."/>
            <person name="King J."/>
            <person name="Yanchuk A."/>
            <person name="Holt R."/>
            <person name="Jones S."/>
            <person name="Marra M."/>
            <person name="Ritland C.E."/>
            <person name="Ritland K."/>
            <person name="Bohlmann J."/>
        </authorList>
    </citation>
    <scope>NUCLEOTIDE SEQUENCE</scope>
    <source>
        <tissue evidence="2">Bud</tissue>
    </source>
</reference>
<proteinExistence type="evidence at transcript level"/>
<feature type="transmembrane region" description="Helical" evidence="1">
    <location>
        <begin position="143"/>
        <end position="162"/>
    </location>
</feature>
<keyword evidence="1" id="KW-0472">Membrane</keyword>
<evidence type="ECO:0000313" key="2">
    <source>
        <dbReference type="EMBL" id="ADE76923.1"/>
    </source>
</evidence>
<name>D5ABK4_PICSI</name>
<feature type="transmembrane region" description="Helical" evidence="1">
    <location>
        <begin position="50"/>
        <end position="72"/>
    </location>
</feature>
<dbReference type="PANTHER" id="PTHR34368:SF1">
    <property type="entry name" value="OS01G0962200 PROTEIN"/>
    <property type="match status" value="1"/>
</dbReference>
<evidence type="ECO:0000256" key="1">
    <source>
        <dbReference type="SAM" id="Phobius"/>
    </source>
</evidence>
<keyword evidence="1" id="KW-0812">Transmembrane</keyword>